<dbReference type="PANTHER" id="PTHR43245">
    <property type="entry name" value="BIFUNCTIONAL POLYMYXIN RESISTANCE PROTEIN ARNA"/>
    <property type="match status" value="1"/>
</dbReference>
<comment type="caution">
    <text evidence="2">The sequence shown here is derived from an EMBL/GenBank/DDBJ whole genome shotgun (WGS) entry which is preliminary data.</text>
</comment>
<reference evidence="2 3" key="1">
    <citation type="journal article" date="2019" name="Int. J. Syst. Evol. Microbiol.">
        <title>The Global Catalogue of Microorganisms (GCM) 10K type strain sequencing project: providing services to taxonomists for standard genome sequencing and annotation.</title>
        <authorList>
            <consortium name="The Broad Institute Genomics Platform"/>
            <consortium name="The Broad Institute Genome Sequencing Center for Infectious Disease"/>
            <person name="Wu L."/>
            <person name="Ma J."/>
        </authorList>
    </citation>
    <scope>NUCLEOTIDE SEQUENCE [LARGE SCALE GENOMIC DNA]</scope>
    <source>
        <strain evidence="2 3">JCM 14942</strain>
    </source>
</reference>
<accession>A0ABN2BSN6</accession>
<gene>
    <name evidence="2" type="ORF">GCM10009788_54850</name>
</gene>
<dbReference type="InterPro" id="IPR001509">
    <property type="entry name" value="Epimerase_deHydtase"/>
</dbReference>
<evidence type="ECO:0000313" key="3">
    <source>
        <dbReference type="Proteomes" id="UP001500842"/>
    </source>
</evidence>
<dbReference type="Pfam" id="PF01370">
    <property type="entry name" value="Epimerase"/>
    <property type="match status" value="1"/>
</dbReference>
<keyword evidence="3" id="KW-1185">Reference proteome</keyword>
<protein>
    <submittedName>
        <fullName evidence="2">SDR family oxidoreductase</fullName>
    </submittedName>
</protein>
<feature type="domain" description="NAD-dependent epimerase/dehydratase" evidence="1">
    <location>
        <begin position="125"/>
        <end position="212"/>
    </location>
</feature>
<dbReference type="Proteomes" id="UP001500842">
    <property type="component" value="Unassembled WGS sequence"/>
</dbReference>
<organism evidence="2 3">
    <name type="scientific">Nocardioides humi</name>
    <dbReference type="NCBI Taxonomy" id="449461"/>
    <lineage>
        <taxon>Bacteria</taxon>
        <taxon>Bacillati</taxon>
        <taxon>Actinomycetota</taxon>
        <taxon>Actinomycetes</taxon>
        <taxon>Propionibacteriales</taxon>
        <taxon>Nocardioidaceae</taxon>
        <taxon>Nocardioides</taxon>
    </lineage>
</organism>
<name>A0ABN2BSN6_9ACTN</name>
<proteinExistence type="predicted"/>
<dbReference type="InterPro" id="IPR050177">
    <property type="entry name" value="Lipid_A_modif_metabolic_enz"/>
</dbReference>
<dbReference type="Gene3D" id="3.40.50.720">
    <property type="entry name" value="NAD(P)-binding Rossmann-like Domain"/>
    <property type="match status" value="1"/>
</dbReference>
<evidence type="ECO:0000313" key="2">
    <source>
        <dbReference type="EMBL" id="GAA1545489.1"/>
    </source>
</evidence>
<sequence length="360" mass="39857">MPKALVVGGTGPTGPQIVAGLVERGFETTVFHRGTHEAPFPDEVAHLHADPHFAESIESALSGRSYDVAVCMYGRLRLLAPALVGRTERVISVGGPSYLRTDSRPAGEAHERLTEPTMFRRMLETEETVFAHHERGDFSLTHLRFATMYGPRQLAPREWSIIRRLLDGRTWIPVLDGGLTLESRSYVDNAAHAVLSVVDHPEASAGRAYNVADADVLSDADTVAVLAGHLGVEVELVTFPARSGQPGHFWGVGRELFNDLPDRAPSMRHQLLDTSRIRRELGYVEPVPTHEGLRRTAEWYARHRPRPGGEEERQLGDPFDYAAEDAYRHAAAEYADRLAGIPFAGNTYGHPYDHPRASRP</sequence>
<dbReference type="SUPFAM" id="SSF51735">
    <property type="entry name" value="NAD(P)-binding Rossmann-fold domains"/>
    <property type="match status" value="1"/>
</dbReference>
<dbReference type="RefSeq" id="WP_141005603.1">
    <property type="nucleotide sequence ID" value="NZ_BAAAOR010000041.1"/>
</dbReference>
<dbReference type="EMBL" id="BAAAOR010000041">
    <property type="protein sequence ID" value="GAA1545489.1"/>
    <property type="molecule type" value="Genomic_DNA"/>
</dbReference>
<dbReference type="InterPro" id="IPR036291">
    <property type="entry name" value="NAD(P)-bd_dom_sf"/>
</dbReference>
<evidence type="ECO:0000259" key="1">
    <source>
        <dbReference type="Pfam" id="PF01370"/>
    </source>
</evidence>